<evidence type="ECO:0000313" key="3">
    <source>
        <dbReference type="Proteomes" id="UP000199103"/>
    </source>
</evidence>
<protein>
    <submittedName>
        <fullName evidence="2">Uncharacterized conserved protein, glycosyltransferase A (GT-A) superfamily, DUF2064 family</fullName>
    </submittedName>
</protein>
<dbReference type="SUPFAM" id="SSF53448">
    <property type="entry name" value="Nucleotide-diphospho-sugar transferases"/>
    <property type="match status" value="1"/>
</dbReference>
<name>A0A1H1YQS2_9ACTN</name>
<dbReference type="RefSeq" id="WP_157683656.1">
    <property type="nucleotide sequence ID" value="NZ_LT629772.1"/>
</dbReference>
<dbReference type="OrthoDB" id="4484556at2"/>
<keyword evidence="2" id="KW-0808">Transferase</keyword>
<dbReference type="STRING" id="630515.SAMN04489812_4727"/>
<dbReference type="PANTHER" id="PTHR36529:SF1">
    <property type="entry name" value="GLYCOSYLTRANSFERASE"/>
    <property type="match status" value="1"/>
</dbReference>
<evidence type="ECO:0000259" key="1">
    <source>
        <dbReference type="Pfam" id="PF08241"/>
    </source>
</evidence>
<gene>
    <name evidence="2" type="ORF">SAMN04489812_4727</name>
</gene>
<sequence length="441" mass="47023">MIMGVAEPTAAVPASTDTDRAETIIVLAKEPLPGRAKTRLQTRFTPDEAAELAAAALNDTLQAVRASGVRRRILAWAGNPGGWQDGFDVIDQGGGGLDDRLALALDTAMVADPGRPVLLIAMDTPQLTPELLNVSWDGADAVLGLTDDGGYWGIGLRHGPSRPVFAQIPMSTERTGAAQLSRLLDLGYRVKLLPPLRDVDTPTDAAEVAEQFPWLRFSAAHRRLTSLRPEMQSLAETRMIFDHAYTGRSLTAVSATGTDPLRIDDQLWQHPADDADRLVVARSQPPVIDLGCGPGRMVTALVQHGRAALGVDLSGAAVASSQRNGGPALRRDLSGPLPGEGRWETVLLMDSNIGIGGDVDALLRRCARLAVSGGLIICETDPDPDADELHEVLLRSGPVAGTVRWARIGATALIRRGQALGLIVTERWTADGRVFVAFRTL</sequence>
<dbReference type="InterPro" id="IPR018641">
    <property type="entry name" value="Trfase_1_rSAM/seldom-assoc"/>
</dbReference>
<dbReference type="AlphaFoldDB" id="A0A1H1YQS2"/>
<evidence type="ECO:0000313" key="2">
    <source>
        <dbReference type="EMBL" id="SDT23835.1"/>
    </source>
</evidence>
<dbReference type="Proteomes" id="UP000199103">
    <property type="component" value="Chromosome I"/>
</dbReference>
<dbReference type="Gene3D" id="3.90.550.10">
    <property type="entry name" value="Spore Coat Polysaccharide Biosynthesis Protein SpsA, Chain A"/>
    <property type="match status" value="1"/>
</dbReference>
<dbReference type="CDD" id="cd02440">
    <property type="entry name" value="AdoMet_MTases"/>
    <property type="match status" value="1"/>
</dbReference>
<organism evidence="2 3">
    <name type="scientific">Microlunatus soli</name>
    <dbReference type="NCBI Taxonomy" id="630515"/>
    <lineage>
        <taxon>Bacteria</taxon>
        <taxon>Bacillati</taxon>
        <taxon>Actinomycetota</taxon>
        <taxon>Actinomycetes</taxon>
        <taxon>Propionibacteriales</taxon>
        <taxon>Propionibacteriaceae</taxon>
        <taxon>Microlunatus</taxon>
    </lineage>
</organism>
<dbReference type="PANTHER" id="PTHR36529">
    <property type="entry name" value="SLL1095 PROTEIN"/>
    <property type="match status" value="1"/>
</dbReference>
<dbReference type="InterPro" id="IPR013216">
    <property type="entry name" value="Methyltransf_11"/>
</dbReference>
<accession>A0A1H1YQS2</accession>
<proteinExistence type="predicted"/>
<dbReference type="Pfam" id="PF09837">
    <property type="entry name" value="DUF2064"/>
    <property type="match status" value="1"/>
</dbReference>
<dbReference type="Gene3D" id="3.40.50.150">
    <property type="entry name" value="Vaccinia Virus protein VP39"/>
    <property type="match status" value="1"/>
</dbReference>
<keyword evidence="3" id="KW-1185">Reference proteome</keyword>
<feature type="domain" description="Methyltransferase type 11" evidence="1">
    <location>
        <begin position="289"/>
        <end position="378"/>
    </location>
</feature>
<dbReference type="Pfam" id="PF08241">
    <property type="entry name" value="Methyltransf_11"/>
    <property type="match status" value="1"/>
</dbReference>
<dbReference type="SUPFAM" id="SSF53335">
    <property type="entry name" value="S-adenosyl-L-methionine-dependent methyltransferases"/>
    <property type="match status" value="1"/>
</dbReference>
<dbReference type="InterPro" id="IPR029044">
    <property type="entry name" value="Nucleotide-diphossugar_trans"/>
</dbReference>
<reference evidence="2 3" key="1">
    <citation type="submission" date="2016-10" db="EMBL/GenBank/DDBJ databases">
        <authorList>
            <person name="de Groot N.N."/>
        </authorList>
    </citation>
    <scope>NUCLEOTIDE SEQUENCE [LARGE SCALE GENOMIC DNA]</scope>
    <source>
        <strain evidence="2 3">DSM 21800</strain>
    </source>
</reference>
<dbReference type="EMBL" id="LT629772">
    <property type="protein sequence ID" value="SDT23835.1"/>
    <property type="molecule type" value="Genomic_DNA"/>
</dbReference>
<dbReference type="GO" id="GO:0008757">
    <property type="term" value="F:S-adenosylmethionine-dependent methyltransferase activity"/>
    <property type="evidence" value="ECO:0007669"/>
    <property type="project" value="InterPro"/>
</dbReference>
<dbReference type="InterPro" id="IPR029063">
    <property type="entry name" value="SAM-dependent_MTases_sf"/>
</dbReference>